<organism evidence="1 2">
    <name type="scientific">[Roseibacterium] beibuensis</name>
    <dbReference type="NCBI Taxonomy" id="1193142"/>
    <lineage>
        <taxon>Bacteria</taxon>
        <taxon>Pseudomonadati</taxon>
        <taxon>Pseudomonadota</taxon>
        <taxon>Alphaproteobacteria</taxon>
        <taxon>Rhodobacterales</taxon>
        <taxon>Roseobacteraceae</taxon>
        <taxon>Roseicyclus</taxon>
    </lineage>
</organism>
<dbReference type="InterPro" id="IPR023198">
    <property type="entry name" value="PGP-like_dom2"/>
</dbReference>
<comment type="caution">
    <text evidence="1">The sequence shown here is derived from an EMBL/GenBank/DDBJ whole genome shotgun (WGS) entry which is preliminary data.</text>
</comment>
<name>A0ABP9LSH0_9RHOB</name>
<dbReference type="EMBL" id="BAABHW010000010">
    <property type="protein sequence ID" value="GAA5082231.1"/>
    <property type="molecule type" value="Genomic_DNA"/>
</dbReference>
<sequence length="50" mass="5809">MAFEAPLQDVNGTLAEPKDLHRRAFNATFADHHLDWRWSRDEGLTRLMTA</sequence>
<reference evidence="2" key="1">
    <citation type="journal article" date="2019" name="Int. J. Syst. Evol. Microbiol.">
        <title>The Global Catalogue of Microorganisms (GCM) 10K type strain sequencing project: providing services to taxonomists for standard genome sequencing and annotation.</title>
        <authorList>
            <consortium name="The Broad Institute Genomics Platform"/>
            <consortium name="The Broad Institute Genome Sequencing Center for Infectious Disease"/>
            <person name="Wu L."/>
            <person name="Ma J."/>
        </authorList>
    </citation>
    <scope>NUCLEOTIDE SEQUENCE [LARGE SCALE GENOMIC DNA]</scope>
    <source>
        <strain evidence="2">JCM 18015</strain>
    </source>
</reference>
<evidence type="ECO:0000313" key="2">
    <source>
        <dbReference type="Proteomes" id="UP001499910"/>
    </source>
</evidence>
<keyword evidence="2" id="KW-1185">Reference proteome</keyword>
<protein>
    <submittedName>
        <fullName evidence="1">Uncharacterized protein</fullName>
    </submittedName>
</protein>
<evidence type="ECO:0000313" key="1">
    <source>
        <dbReference type="EMBL" id="GAA5082231.1"/>
    </source>
</evidence>
<gene>
    <name evidence="1" type="ORF">GCM10023209_37680</name>
</gene>
<dbReference type="Gene3D" id="1.10.150.240">
    <property type="entry name" value="Putative phosphatase, domain 2"/>
    <property type="match status" value="1"/>
</dbReference>
<accession>A0ABP9LSH0</accession>
<proteinExistence type="predicted"/>
<dbReference type="Proteomes" id="UP001499910">
    <property type="component" value="Unassembled WGS sequence"/>
</dbReference>